<reference evidence="2 3" key="1">
    <citation type="submission" date="2023-06" db="EMBL/GenBank/DDBJ databases">
        <title>Five Gram-positive bacteria isolated from mangrove sediments in Shenzhen, Guangdong, China.</title>
        <authorList>
            <person name="Yu S."/>
            <person name="Zheng W."/>
            <person name="Huang Y."/>
        </authorList>
    </citation>
    <scope>NUCLEOTIDE SEQUENCE [LARGE SCALE GENOMIC DNA]</scope>
    <source>
        <strain evidence="2 3">SaN35-3</strain>
    </source>
</reference>
<dbReference type="EMBL" id="CP129013">
    <property type="protein sequence ID" value="WLR44187.1"/>
    <property type="molecule type" value="Genomic_DNA"/>
</dbReference>
<dbReference type="PANTHER" id="PTHR22642">
    <property type="entry name" value="IMIDAZOLONEPROPIONASE"/>
    <property type="match status" value="1"/>
</dbReference>
<dbReference type="CDD" id="cd01300">
    <property type="entry name" value="YtcJ_like"/>
    <property type="match status" value="1"/>
</dbReference>
<proteinExistence type="predicted"/>
<dbReference type="InterPro" id="IPR033932">
    <property type="entry name" value="YtcJ-like"/>
</dbReference>
<organism evidence="2 3">
    <name type="scientific">Bacillus carboniphilus</name>
    <dbReference type="NCBI Taxonomy" id="86663"/>
    <lineage>
        <taxon>Bacteria</taxon>
        <taxon>Bacillati</taxon>
        <taxon>Bacillota</taxon>
        <taxon>Bacilli</taxon>
        <taxon>Bacillales</taxon>
        <taxon>Bacillaceae</taxon>
        <taxon>Bacillus</taxon>
    </lineage>
</organism>
<evidence type="ECO:0000313" key="3">
    <source>
        <dbReference type="Proteomes" id="UP001197974"/>
    </source>
</evidence>
<name>A0ABY9JXT0_9BACI</name>
<dbReference type="Proteomes" id="UP001197974">
    <property type="component" value="Chromosome"/>
</dbReference>
<dbReference type="InterPro" id="IPR011059">
    <property type="entry name" value="Metal-dep_hydrolase_composite"/>
</dbReference>
<accession>A0ABY9JXT0</accession>
<evidence type="ECO:0000313" key="2">
    <source>
        <dbReference type="EMBL" id="WLR44187.1"/>
    </source>
</evidence>
<keyword evidence="3" id="KW-1185">Reference proteome</keyword>
<dbReference type="EC" id="3.5.-.-" evidence="2"/>
<feature type="domain" description="Amidohydrolase 3" evidence="1">
    <location>
        <begin position="49"/>
        <end position="524"/>
    </location>
</feature>
<dbReference type="InterPro" id="IPR032466">
    <property type="entry name" value="Metal_Hydrolase"/>
</dbReference>
<dbReference type="Gene3D" id="3.10.310.70">
    <property type="match status" value="1"/>
</dbReference>
<keyword evidence="2" id="KW-0378">Hydrolase</keyword>
<dbReference type="InterPro" id="IPR013108">
    <property type="entry name" value="Amidohydro_3"/>
</dbReference>
<dbReference type="PANTHER" id="PTHR22642:SF2">
    <property type="entry name" value="PROTEIN LONG AFTER FAR-RED 3"/>
    <property type="match status" value="1"/>
</dbReference>
<dbReference type="SUPFAM" id="SSF51338">
    <property type="entry name" value="Composite domain of metallo-dependent hydrolases"/>
    <property type="match status" value="1"/>
</dbReference>
<dbReference type="Gene3D" id="2.30.40.10">
    <property type="entry name" value="Urease, subunit C, domain 1"/>
    <property type="match status" value="1"/>
</dbReference>
<dbReference type="RefSeq" id="WP_226539169.1">
    <property type="nucleotide sequence ID" value="NZ_CP129013.1"/>
</dbReference>
<dbReference type="SUPFAM" id="SSF51556">
    <property type="entry name" value="Metallo-dependent hydrolases"/>
    <property type="match status" value="1"/>
</dbReference>
<protein>
    <submittedName>
        <fullName evidence="2">Amidohydrolase</fullName>
        <ecNumber evidence="2">3.5.-.-</ecNumber>
    </submittedName>
</protein>
<sequence length="533" mass="59877">MKTLWYGGTIYTMEQKFETVEAIVTEDGKIVDGGKVNFLESYYQIEKKINLLNATVYPGFVDSHVHLIGHGEKLSRIDLSHMTSAIQVLEALQKKVSEAKKGEWIIGEGWNENQWIDRKIFHRKELDELSKDHPIVLKRICRHSLIGNSKALQIASIDSSTPNPEGGAIEKDQQGMPTGLLFDQAQEKVLSVIPSPSKEELKIYLNRAIEDAVRKGLTGVHTEDLSYYGSLENTVHAFQEVITEQQFRCHLLVHHHVVKSFQNKKYAQLQSNFLDFGAMKLFADGALGGRTALLSKPYNDAPHTNGIAIHSDEELYDLVRLARSYGMEVAVHTIGDLAFEKMLNVFEQLPPKPDQHDRLIHGQILNPALINRASRMKIIIDIQPSFVASDFPWVIERIGKERIQSCYAWKSLLNKGVTCAGGSDAPIESINPLVGIQSAVCRTSMYEKDKECFFPEQCLSVFEAISLYTKGSAKAIHKEDKRGMIKKGFDADFTILEKDLFKVDPHKIGEVKVSKTVVGGKVVYDNDNIKRGV</sequence>
<dbReference type="GO" id="GO:0016787">
    <property type="term" value="F:hydrolase activity"/>
    <property type="evidence" value="ECO:0007669"/>
    <property type="project" value="UniProtKB-KW"/>
</dbReference>
<evidence type="ECO:0000259" key="1">
    <source>
        <dbReference type="Pfam" id="PF07969"/>
    </source>
</evidence>
<dbReference type="Pfam" id="PF07969">
    <property type="entry name" value="Amidohydro_3"/>
    <property type="match status" value="1"/>
</dbReference>
<gene>
    <name evidence="2" type="ORF">LC087_08985</name>
</gene>
<dbReference type="Gene3D" id="3.20.20.140">
    <property type="entry name" value="Metal-dependent hydrolases"/>
    <property type="match status" value="1"/>
</dbReference>